<dbReference type="PROSITE" id="PS00622">
    <property type="entry name" value="HTH_LUXR_1"/>
    <property type="match status" value="1"/>
</dbReference>
<dbReference type="InterPro" id="IPR041664">
    <property type="entry name" value="AAA_16"/>
</dbReference>
<proteinExistence type="predicted"/>
<feature type="domain" description="HTH luxR-type" evidence="3">
    <location>
        <begin position="868"/>
        <end position="933"/>
    </location>
</feature>
<dbReference type="InterPro" id="IPR000792">
    <property type="entry name" value="Tscrpt_reg_LuxR_C"/>
</dbReference>
<dbReference type="SUPFAM" id="SSF52540">
    <property type="entry name" value="P-loop containing nucleoside triphosphate hydrolases"/>
    <property type="match status" value="1"/>
</dbReference>
<dbReference type="InterPro" id="IPR036388">
    <property type="entry name" value="WH-like_DNA-bd_sf"/>
</dbReference>
<dbReference type="CDD" id="cd06170">
    <property type="entry name" value="LuxR_C_like"/>
    <property type="match status" value="1"/>
</dbReference>
<organism evidence="4">
    <name type="scientific">Micromonospora carbonacea</name>
    <dbReference type="NCBI Taxonomy" id="47853"/>
    <lineage>
        <taxon>Bacteria</taxon>
        <taxon>Bacillati</taxon>
        <taxon>Actinomycetota</taxon>
        <taxon>Actinomycetes</taxon>
        <taxon>Micromonosporales</taxon>
        <taxon>Micromonosporaceae</taxon>
        <taxon>Micromonospora</taxon>
    </lineage>
</organism>
<dbReference type="AlphaFoldDB" id="A0A7D6GIV4"/>
<dbReference type="GO" id="GO:0003677">
    <property type="term" value="F:DNA binding"/>
    <property type="evidence" value="ECO:0007669"/>
    <property type="project" value="InterPro"/>
</dbReference>
<gene>
    <name evidence="4" type="ORF">HZU44_12190</name>
</gene>
<dbReference type="GO" id="GO:0006355">
    <property type="term" value="P:regulation of DNA-templated transcription"/>
    <property type="evidence" value="ECO:0007669"/>
    <property type="project" value="InterPro"/>
</dbReference>
<evidence type="ECO:0000256" key="2">
    <source>
        <dbReference type="ARBA" id="ARBA00022840"/>
    </source>
</evidence>
<dbReference type="Pfam" id="PF13191">
    <property type="entry name" value="AAA_16"/>
    <property type="match status" value="1"/>
</dbReference>
<evidence type="ECO:0000256" key="1">
    <source>
        <dbReference type="ARBA" id="ARBA00022741"/>
    </source>
</evidence>
<dbReference type="InterPro" id="IPR011990">
    <property type="entry name" value="TPR-like_helical_dom_sf"/>
</dbReference>
<dbReference type="SUPFAM" id="SSF48452">
    <property type="entry name" value="TPR-like"/>
    <property type="match status" value="1"/>
</dbReference>
<dbReference type="Gene3D" id="1.10.10.10">
    <property type="entry name" value="Winged helix-like DNA-binding domain superfamily/Winged helix DNA-binding domain"/>
    <property type="match status" value="1"/>
</dbReference>
<dbReference type="GO" id="GO:0005737">
    <property type="term" value="C:cytoplasm"/>
    <property type="evidence" value="ECO:0007669"/>
    <property type="project" value="TreeGrafter"/>
</dbReference>
<dbReference type="PROSITE" id="PS50043">
    <property type="entry name" value="HTH_LUXR_2"/>
    <property type="match status" value="1"/>
</dbReference>
<dbReference type="EMBL" id="CP058905">
    <property type="protein sequence ID" value="QLK00690.1"/>
    <property type="molecule type" value="Genomic_DNA"/>
</dbReference>
<dbReference type="GO" id="GO:0005524">
    <property type="term" value="F:ATP binding"/>
    <property type="evidence" value="ECO:0007669"/>
    <property type="project" value="UniProtKB-KW"/>
</dbReference>
<reference evidence="4" key="1">
    <citation type="submission" date="2020-08" db="EMBL/GenBank/DDBJ databases">
        <title>A bifunctional nitrone conjugated secondary metabolite targeting the ribosome.</title>
        <authorList>
            <person name="Limbrick E.M."/>
            <person name="Graf M."/>
            <person name="Derewacz D.K."/>
            <person name="Nguyen F."/>
            <person name="Spraggins J.M."/>
            <person name="Wieland M."/>
            <person name="Ynigez-Gutierrez A.E."/>
            <person name="Reisman B.J."/>
            <person name="Zinshteyn B."/>
            <person name="McCulloch K."/>
            <person name="Iverson T.M."/>
            <person name="Green R."/>
            <person name="Wilson D.N."/>
            <person name="Bachmann B.O."/>
        </authorList>
    </citation>
    <scope>NUCLEOTIDE SEQUENCE</scope>
    <source>
        <strain evidence="4">Africana</strain>
    </source>
</reference>
<evidence type="ECO:0000259" key="3">
    <source>
        <dbReference type="PROSITE" id="PS50043"/>
    </source>
</evidence>
<dbReference type="InterPro" id="IPR027417">
    <property type="entry name" value="P-loop_NTPase"/>
</dbReference>
<dbReference type="SUPFAM" id="SSF46894">
    <property type="entry name" value="C-terminal effector domain of the bipartite response regulators"/>
    <property type="match status" value="1"/>
</dbReference>
<keyword evidence="1" id="KW-0547">Nucleotide-binding</keyword>
<dbReference type="InterPro" id="IPR016032">
    <property type="entry name" value="Sig_transdc_resp-reg_C-effctor"/>
</dbReference>
<sequence>MSTLVDIALGTTTATDGQIVVVSGTAGIGKSRLLAEAVHRLSRQGRAVALARAAPIERDFAYGVVRQLFEAELRAGTGTGRERLLAGAAAQAAGVFGPDAAAAGPLGDLAVLHGLYWLVVNACADTPRILIIDDVQYADAPTLRLLAYLRPRLDGLPLTLVLAHTVGSPVPDTLAELLHAPGTRIVRPEPLTLPGGTALLAAVFGIRPDRAFAAVCHEATGGNPLLLTQLAHSCVTQGIRPISEDAEQVATLRPAAVADRMGMHLAALPAEVVAVAYAVALLGEGADLPAVAAVAGTGIEAAATAADRLVQARLLVRAPDGGALDYPHRLLRVAAYEHAGPAVRVRGHRAAAGHLAAVGAEPERIAAHLLRVPPGVVPNAADRLACAADTALSRGSPQCAHIYLERALTEPTTEPRRLALLDRLADVALHTDVAVAARCAAQVLESTVEPPDRAVAGLRLGGALLLSGDTDGAVDAWRAARAELTGVAGPAAAELDDLRLALDAFLVNVTILEPGRLDLLAEVGPVPDDGAPAGPGARALDCALGFRAAFEARRSAAASARRGLSDGLLIRHGNADSLLACGWVALLSAEDDAARESLAHGRQEAYRQGSVRAYGPVHAFAALDQLWRGNLAEAEREGRAAVEAVERSGVRLGRPFVAPILADVLAERGDLTGAAAAMAWAGLPEEPPSVGPMYFYADTRARLLRRAGHAERAAEAALDAGRLFAAFRGDNPALVPWRTEAARALHQIGRSERAAELALAEVALARHWGAPRPLGRALRVAGVVLGPHQGFALLTEAVDVLAGSLARLEYTKALVTLAEAAGRRGDRAWARELLDTAVTLAASCDCPPLLDRVHAALVAVGVRRAAREPGDAAVLTSSERRVAELAAAGLANREIAETLFVTPKTVELHLTNTYRKLRISGRVQLVTALAAATPPVTAPAGGVR</sequence>
<dbReference type="GO" id="GO:0004016">
    <property type="term" value="F:adenylate cyclase activity"/>
    <property type="evidence" value="ECO:0007669"/>
    <property type="project" value="TreeGrafter"/>
</dbReference>
<keyword evidence="2" id="KW-0067">ATP-binding</keyword>
<dbReference type="SMART" id="SM00421">
    <property type="entry name" value="HTH_LUXR"/>
    <property type="match status" value="1"/>
</dbReference>
<dbReference type="Pfam" id="PF00196">
    <property type="entry name" value="GerE"/>
    <property type="match status" value="1"/>
</dbReference>
<dbReference type="PANTHER" id="PTHR16305">
    <property type="entry name" value="TESTICULAR SOLUBLE ADENYLYL CYCLASE"/>
    <property type="match status" value="1"/>
</dbReference>
<evidence type="ECO:0000313" key="4">
    <source>
        <dbReference type="EMBL" id="QLK00690.1"/>
    </source>
</evidence>
<accession>A0A7D6GIV4</accession>
<protein>
    <submittedName>
        <fullName evidence="4">AAA family ATPase</fullName>
    </submittedName>
</protein>
<name>A0A7D6GIV4_9ACTN</name>
<dbReference type="PRINTS" id="PR00038">
    <property type="entry name" value="HTHLUXR"/>
</dbReference>
<dbReference type="PANTHER" id="PTHR16305:SF35">
    <property type="entry name" value="TRANSCRIPTIONAL ACTIVATOR DOMAIN"/>
    <property type="match status" value="1"/>
</dbReference>